<sequence>MISLSPPTICNSALHDTITRNHQCRSMWQLLKKVRHFMETASPFPGGKHGQAKV</sequence>
<geneLocation type="plasmid" evidence="2">
    <name>pESBL3312-IncF</name>
</geneLocation>
<accession>A0A7U1E3U2</accession>
<name>A0A7U1E3U2_ECOLX</name>
<dbReference type="AlphaFoldDB" id="A0A7U1E3U2"/>
<organism evidence="2">
    <name type="scientific">Escherichia coli</name>
    <dbReference type="NCBI Taxonomy" id="562"/>
    <lineage>
        <taxon>Bacteria</taxon>
        <taxon>Pseudomonadati</taxon>
        <taxon>Pseudomonadota</taxon>
        <taxon>Gammaproteobacteria</taxon>
        <taxon>Enterobacterales</taxon>
        <taxon>Enterobacteriaceae</taxon>
        <taxon>Escherichia</taxon>
    </lineage>
</organism>
<protein>
    <submittedName>
        <fullName evidence="2">Mobile element protein</fullName>
    </submittedName>
</protein>
<dbReference type="EMBL" id="MW390551">
    <property type="protein sequence ID" value="QQZ48374.1"/>
    <property type="molecule type" value="Genomic_DNA"/>
</dbReference>
<geneLocation type="plasmid" evidence="1">
    <name>pESBL3311-IncF</name>
</geneLocation>
<proteinExistence type="predicted"/>
<dbReference type="EMBL" id="MW390548">
    <property type="protein sequence ID" value="QQZ48212.1"/>
    <property type="molecule type" value="Genomic_DNA"/>
</dbReference>
<keyword evidence="2" id="KW-0614">Plasmid</keyword>
<reference evidence="2" key="1">
    <citation type="journal article" date="2021" name="Sci. Rep.">
        <title>Antibiotic resistance plasmid composition and architecture in Escherichia coli isolates from meat.</title>
        <authorList>
            <person name="Darphorn T.S."/>
            <person name="Bel K."/>
            <person name="Koenders-van Sint Anneland B.B."/>
            <person name="Brul S."/>
            <person name="Ter Kuile B.H."/>
        </authorList>
    </citation>
    <scope>NUCLEOTIDE SEQUENCE</scope>
    <source>
        <strain evidence="1">ESBL3311</strain>
        <strain evidence="2">ESBL3312</strain>
        <plasmid evidence="1">pESBL3311-IncF</plasmid>
        <plasmid evidence="2">pESBL3312-IncF</plasmid>
    </source>
</reference>
<evidence type="ECO:0000313" key="1">
    <source>
        <dbReference type="EMBL" id="QQZ48212.1"/>
    </source>
</evidence>
<evidence type="ECO:0000313" key="2">
    <source>
        <dbReference type="EMBL" id="QQZ48374.1"/>
    </source>
</evidence>